<dbReference type="EMBL" id="LNQR01000137">
    <property type="protein sequence ID" value="KWT74922.1"/>
    <property type="molecule type" value="Genomic_DNA"/>
</dbReference>
<evidence type="ECO:0000256" key="1">
    <source>
        <dbReference type="SAM" id="Phobius"/>
    </source>
</evidence>
<dbReference type="Pfam" id="PF11146">
    <property type="entry name" value="DUF2905"/>
    <property type="match status" value="1"/>
</dbReference>
<accession>A0ABR5SAS6</accession>
<dbReference type="PANTHER" id="PTHR36443:SF1">
    <property type="entry name" value="BSR5223 PROTEIN"/>
    <property type="match status" value="1"/>
</dbReference>
<protein>
    <submittedName>
        <fullName evidence="2">Membrane protein</fullName>
    </submittedName>
</protein>
<sequence length="67" mass="7466">MFFAGIAIAALGVVLGKIPFLEKLPGDIVIHKKNFSFFFPLATNLILSVRLSIILYLTGRKCRKCQI</sequence>
<dbReference type="PANTHER" id="PTHR36443">
    <property type="entry name" value="BSR5223 PROTEIN"/>
    <property type="match status" value="1"/>
</dbReference>
<keyword evidence="1" id="KW-0812">Transmembrane</keyword>
<keyword evidence="1" id="KW-1133">Transmembrane helix</keyword>
<dbReference type="RefSeq" id="WP_157073074.1">
    <property type="nucleotide sequence ID" value="NZ_LNQR01000137.1"/>
</dbReference>
<reference evidence="2 3" key="1">
    <citation type="submission" date="2015-11" db="EMBL/GenBank/DDBJ databases">
        <authorList>
            <person name="Lin W."/>
        </authorList>
    </citation>
    <scope>NUCLEOTIDE SEQUENCE [LARGE SCALE GENOMIC DNA]</scope>
    <source>
        <strain evidence="2 3">HCH-1</strain>
    </source>
</reference>
<keyword evidence="1" id="KW-0472">Membrane</keyword>
<evidence type="ECO:0000313" key="2">
    <source>
        <dbReference type="EMBL" id="KWT74922.1"/>
    </source>
</evidence>
<dbReference type="InterPro" id="IPR021320">
    <property type="entry name" value="DUF2905"/>
</dbReference>
<keyword evidence="3" id="KW-1185">Reference proteome</keyword>
<comment type="caution">
    <text evidence="2">The sequence shown here is derived from an EMBL/GenBank/DDBJ whole genome shotgun (WGS) entry which is preliminary data.</text>
</comment>
<feature type="transmembrane region" description="Helical" evidence="1">
    <location>
        <begin position="35"/>
        <end position="57"/>
    </location>
</feature>
<gene>
    <name evidence="2" type="ORF">ASN18_3315</name>
</gene>
<dbReference type="Proteomes" id="UP000060487">
    <property type="component" value="Unassembled WGS sequence"/>
</dbReference>
<proteinExistence type="predicted"/>
<evidence type="ECO:0000313" key="3">
    <source>
        <dbReference type="Proteomes" id="UP000060487"/>
    </source>
</evidence>
<organism evidence="2 3">
    <name type="scientific">Candidatus Magnetominusculus xianensis</name>
    <dbReference type="NCBI Taxonomy" id="1748249"/>
    <lineage>
        <taxon>Bacteria</taxon>
        <taxon>Pseudomonadati</taxon>
        <taxon>Nitrospirota</taxon>
        <taxon>Nitrospiria</taxon>
        <taxon>Nitrospirales</taxon>
        <taxon>Nitrospiraceae</taxon>
        <taxon>Candidatus Magnetominusculus</taxon>
    </lineage>
</organism>
<name>A0ABR5SAS6_9BACT</name>